<dbReference type="SMART" id="SM00179">
    <property type="entry name" value="EGF_CA"/>
    <property type="match status" value="1"/>
</dbReference>
<protein>
    <submittedName>
        <fullName evidence="12">Uncharacterized protein</fullName>
    </submittedName>
</protein>
<feature type="disulfide bond" evidence="6">
    <location>
        <begin position="233"/>
        <end position="242"/>
    </location>
</feature>
<dbReference type="GO" id="GO:0005509">
    <property type="term" value="F:calcium ion binding"/>
    <property type="evidence" value="ECO:0007669"/>
    <property type="project" value="InterPro"/>
</dbReference>
<gene>
    <name evidence="12" type="ORF">OXX778_LOCUS4832</name>
</gene>
<dbReference type="PROSITE" id="PS00022">
    <property type="entry name" value="EGF_1"/>
    <property type="match status" value="2"/>
</dbReference>
<dbReference type="PROSITE" id="PS01186">
    <property type="entry name" value="EGF_2"/>
    <property type="match status" value="1"/>
</dbReference>
<feature type="domain" description="EGF-like" evidence="10">
    <location>
        <begin position="207"/>
        <end position="243"/>
    </location>
</feature>
<dbReference type="InterPro" id="IPR000152">
    <property type="entry name" value="EGF-type_Asp/Asn_hydroxyl_site"/>
</dbReference>
<keyword evidence="5" id="KW-0325">Glycoprotein</keyword>
<dbReference type="CDD" id="cd00053">
    <property type="entry name" value="EGF"/>
    <property type="match status" value="1"/>
</dbReference>
<dbReference type="PANTHER" id="PTHR12916:SF4">
    <property type="entry name" value="UNINFLATABLE, ISOFORM C"/>
    <property type="match status" value="1"/>
</dbReference>
<dbReference type="InterPro" id="IPR016186">
    <property type="entry name" value="C-type_lectin-like/link_sf"/>
</dbReference>
<keyword evidence="13" id="KW-1185">Reference proteome</keyword>
<dbReference type="InterPro" id="IPR016187">
    <property type="entry name" value="CTDL_fold"/>
</dbReference>
<dbReference type="InterPro" id="IPR001304">
    <property type="entry name" value="C-type_lectin-like"/>
</dbReference>
<evidence type="ECO:0000256" key="6">
    <source>
        <dbReference type="PROSITE-ProRule" id="PRU00076"/>
    </source>
</evidence>
<dbReference type="SUPFAM" id="SSF56436">
    <property type="entry name" value="C-type lectin-like"/>
    <property type="match status" value="1"/>
</dbReference>
<dbReference type="SUPFAM" id="SSF57196">
    <property type="entry name" value="EGF/Laminin"/>
    <property type="match status" value="2"/>
</dbReference>
<feature type="disulfide bond" evidence="6">
    <location>
        <begin position="195"/>
        <end position="204"/>
    </location>
</feature>
<comment type="caution">
    <text evidence="12">The sequence shown here is derived from an EMBL/GenBank/DDBJ whole genome shotgun (WGS) entry which is preliminary data.</text>
</comment>
<organism evidence="12 13">
    <name type="scientific">Brachionus calyciflorus</name>
    <dbReference type="NCBI Taxonomy" id="104777"/>
    <lineage>
        <taxon>Eukaryota</taxon>
        <taxon>Metazoa</taxon>
        <taxon>Spiralia</taxon>
        <taxon>Gnathifera</taxon>
        <taxon>Rotifera</taxon>
        <taxon>Eurotatoria</taxon>
        <taxon>Monogononta</taxon>
        <taxon>Pseudotrocha</taxon>
        <taxon>Ploima</taxon>
        <taxon>Brachionidae</taxon>
        <taxon>Brachionus</taxon>
    </lineage>
</organism>
<dbReference type="PROSITE" id="PS50041">
    <property type="entry name" value="C_TYPE_LECTIN_2"/>
    <property type="match status" value="1"/>
</dbReference>
<sequence>MYAKFPPFIFLILIIKDFVKAIEYPATFAECPSGYQRINNGCYMFVNSTAVTWAEANDSCINAYSVSGALTHLIAFESLAETIAFSFWFKGNKLTQNYWTDSVIKNGNRRVWLWSQHDIVNFGYLKENFTSLQKPNIFLRNNDSSAFTYELNDDSGKNLNNYICEAQLPCNETENGKCFNNGTCYINSGRVLCVCKDGFQGAYCEIMVDNCNSVPCLHGGTCTNSVNNYTCECTPFFKGRNCEIEIPNALEDGRKTALAIAVSVVGFLLLVLCLMDLPWNAITRTFCPNEDEKAKQQNKQELKQREEEKKKITKYNEVVKPTKEQLIASEEEMLRKFKIIMAQNNVRKGGTISPNVL</sequence>
<evidence type="ECO:0000256" key="8">
    <source>
        <dbReference type="SAM" id="Phobius"/>
    </source>
</evidence>
<evidence type="ECO:0000256" key="3">
    <source>
        <dbReference type="ARBA" id="ARBA00022737"/>
    </source>
</evidence>
<dbReference type="PROSITE" id="PS50026">
    <property type="entry name" value="EGF_3"/>
    <property type="match status" value="2"/>
</dbReference>
<dbReference type="FunFam" id="2.10.25.10:FF:000472">
    <property type="entry name" value="Uncharacterized protein, isoform A"/>
    <property type="match status" value="1"/>
</dbReference>
<dbReference type="Pfam" id="PF00008">
    <property type="entry name" value="EGF"/>
    <property type="match status" value="1"/>
</dbReference>
<keyword evidence="1 6" id="KW-0245">EGF-like domain</keyword>
<evidence type="ECO:0000259" key="10">
    <source>
        <dbReference type="PROSITE" id="PS50026"/>
    </source>
</evidence>
<evidence type="ECO:0000259" key="11">
    <source>
        <dbReference type="PROSITE" id="PS50041"/>
    </source>
</evidence>
<keyword evidence="7" id="KW-0175">Coiled coil</keyword>
<dbReference type="InterPro" id="IPR001881">
    <property type="entry name" value="EGF-like_Ca-bd_dom"/>
</dbReference>
<feature type="signal peptide" evidence="9">
    <location>
        <begin position="1"/>
        <end position="21"/>
    </location>
</feature>
<evidence type="ECO:0000256" key="5">
    <source>
        <dbReference type="ARBA" id="ARBA00023180"/>
    </source>
</evidence>
<keyword evidence="2 9" id="KW-0732">Signal</keyword>
<dbReference type="InterPro" id="IPR000742">
    <property type="entry name" value="EGF"/>
</dbReference>
<feature type="chain" id="PRO_5032609388" evidence="9">
    <location>
        <begin position="22"/>
        <end position="357"/>
    </location>
</feature>
<reference evidence="12" key="1">
    <citation type="submission" date="2021-02" db="EMBL/GenBank/DDBJ databases">
        <authorList>
            <person name="Nowell W R."/>
        </authorList>
    </citation>
    <scope>NUCLEOTIDE SEQUENCE</scope>
    <source>
        <strain evidence="12">Ploen Becks lab</strain>
    </source>
</reference>
<dbReference type="SMART" id="SM00181">
    <property type="entry name" value="EGF"/>
    <property type="match status" value="2"/>
</dbReference>
<keyword evidence="8" id="KW-0812">Transmembrane</keyword>
<evidence type="ECO:0000313" key="13">
    <source>
        <dbReference type="Proteomes" id="UP000663879"/>
    </source>
</evidence>
<comment type="caution">
    <text evidence="6">Lacks conserved residue(s) required for the propagation of feature annotation.</text>
</comment>
<keyword evidence="8" id="KW-0472">Membrane</keyword>
<feature type="domain" description="C-type lectin" evidence="11">
    <location>
        <begin position="38"/>
        <end position="165"/>
    </location>
</feature>
<feature type="coiled-coil region" evidence="7">
    <location>
        <begin position="289"/>
        <end position="318"/>
    </location>
</feature>
<keyword evidence="4 6" id="KW-1015">Disulfide bond</keyword>
<accession>A0A813QLN7</accession>
<evidence type="ECO:0000313" key="12">
    <source>
        <dbReference type="EMBL" id="CAF0768657.1"/>
    </source>
</evidence>
<evidence type="ECO:0000256" key="2">
    <source>
        <dbReference type="ARBA" id="ARBA00022729"/>
    </source>
</evidence>
<dbReference type="PANTHER" id="PTHR12916">
    <property type="entry name" value="CYTOCHROME C OXIDASE POLYPEPTIDE VIC-2"/>
    <property type="match status" value="1"/>
</dbReference>
<dbReference type="AlphaFoldDB" id="A0A813QLN7"/>
<evidence type="ECO:0000256" key="4">
    <source>
        <dbReference type="ARBA" id="ARBA00023157"/>
    </source>
</evidence>
<keyword evidence="8" id="KW-1133">Transmembrane helix</keyword>
<dbReference type="PROSITE" id="PS00010">
    <property type="entry name" value="ASX_HYDROXYL"/>
    <property type="match status" value="1"/>
</dbReference>
<dbReference type="CDD" id="cd00054">
    <property type="entry name" value="EGF_CA"/>
    <property type="match status" value="1"/>
</dbReference>
<proteinExistence type="predicted"/>
<dbReference type="Gene3D" id="3.10.100.10">
    <property type="entry name" value="Mannose-Binding Protein A, subunit A"/>
    <property type="match status" value="1"/>
</dbReference>
<feature type="domain" description="EGF-like" evidence="10">
    <location>
        <begin position="166"/>
        <end position="205"/>
    </location>
</feature>
<keyword evidence="3" id="KW-0677">Repeat</keyword>
<dbReference type="OrthoDB" id="430340at2759"/>
<dbReference type="EMBL" id="CAJNOC010000497">
    <property type="protein sequence ID" value="CAF0768657.1"/>
    <property type="molecule type" value="Genomic_DNA"/>
</dbReference>
<evidence type="ECO:0000256" key="9">
    <source>
        <dbReference type="SAM" id="SignalP"/>
    </source>
</evidence>
<evidence type="ECO:0000256" key="7">
    <source>
        <dbReference type="SAM" id="Coils"/>
    </source>
</evidence>
<evidence type="ECO:0000256" key="1">
    <source>
        <dbReference type="ARBA" id="ARBA00022536"/>
    </source>
</evidence>
<name>A0A813QLN7_9BILA</name>
<dbReference type="Gene3D" id="2.10.25.10">
    <property type="entry name" value="Laminin"/>
    <property type="match status" value="2"/>
</dbReference>
<feature type="transmembrane region" description="Helical" evidence="8">
    <location>
        <begin position="257"/>
        <end position="275"/>
    </location>
</feature>
<dbReference type="Proteomes" id="UP000663879">
    <property type="component" value="Unassembled WGS sequence"/>
</dbReference>